<evidence type="ECO:0000256" key="8">
    <source>
        <dbReference type="SAM" id="MobiDB-lite"/>
    </source>
</evidence>
<name>A0A6P3W990_CLUHA</name>
<organism evidence="10 11">
    <name type="scientific">Clupea harengus</name>
    <name type="common">Atlantic herring</name>
    <dbReference type="NCBI Taxonomy" id="7950"/>
    <lineage>
        <taxon>Eukaryota</taxon>
        <taxon>Metazoa</taxon>
        <taxon>Chordata</taxon>
        <taxon>Craniata</taxon>
        <taxon>Vertebrata</taxon>
        <taxon>Euteleostomi</taxon>
        <taxon>Actinopterygii</taxon>
        <taxon>Neopterygii</taxon>
        <taxon>Teleostei</taxon>
        <taxon>Clupei</taxon>
        <taxon>Clupeiformes</taxon>
        <taxon>Clupeoidei</taxon>
        <taxon>Clupeidae</taxon>
        <taxon>Clupea</taxon>
    </lineage>
</organism>
<evidence type="ECO:0000256" key="7">
    <source>
        <dbReference type="ARBA" id="ARBA00040854"/>
    </source>
</evidence>
<dbReference type="Gene3D" id="1.20.1250.20">
    <property type="entry name" value="MFS general substrate transporter like domains"/>
    <property type="match status" value="1"/>
</dbReference>
<dbReference type="AlphaFoldDB" id="A0A6P3W990"/>
<evidence type="ECO:0000313" key="10">
    <source>
        <dbReference type="Proteomes" id="UP000515152"/>
    </source>
</evidence>
<dbReference type="Pfam" id="PF05978">
    <property type="entry name" value="UNC-93"/>
    <property type="match status" value="2"/>
</dbReference>
<keyword evidence="3 9" id="KW-0812">Transmembrane</keyword>
<feature type="transmembrane region" description="Helical" evidence="9">
    <location>
        <begin position="290"/>
        <end position="313"/>
    </location>
</feature>
<evidence type="ECO:0000256" key="3">
    <source>
        <dbReference type="ARBA" id="ARBA00022692"/>
    </source>
</evidence>
<proteinExistence type="inferred from homology"/>
<feature type="region of interest" description="Disordered" evidence="8">
    <location>
        <begin position="446"/>
        <end position="473"/>
    </location>
</feature>
<dbReference type="InterPro" id="IPR051951">
    <property type="entry name" value="UNC-93_regulatory"/>
</dbReference>
<evidence type="ECO:0000256" key="6">
    <source>
        <dbReference type="ARBA" id="ARBA00023180"/>
    </source>
</evidence>
<dbReference type="SUPFAM" id="SSF103473">
    <property type="entry name" value="MFS general substrate transporter"/>
    <property type="match status" value="1"/>
</dbReference>
<keyword evidence="4 9" id="KW-1133">Transmembrane helix</keyword>
<dbReference type="KEGG" id="char:105908073"/>
<keyword evidence="5 9" id="KW-0472">Membrane</keyword>
<evidence type="ECO:0000256" key="5">
    <source>
        <dbReference type="ARBA" id="ARBA00023136"/>
    </source>
</evidence>
<evidence type="ECO:0000256" key="1">
    <source>
        <dbReference type="ARBA" id="ARBA00004141"/>
    </source>
</evidence>
<feature type="transmembrane region" description="Helical" evidence="9">
    <location>
        <begin position="414"/>
        <end position="431"/>
    </location>
</feature>
<dbReference type="CDD" id="cd17406">
    <property type="entry name" value="MFS_unc93A_like"/>
    <property type="match status" value="1"/>
</dbReference>
<dbReference type="RefSeq" id="XP_012691991.2">
    <property type="nucleotide sequence ID" value="XM_012836537.2"/>
</dbReference>
<feature type="transmembrane region" description="Helical" evidence="9">
    <location>
        <begin position="203"/>
        <end position="226"/>
    </location>
</feature>
<feature type="compositionally biased region" description="Polar residues" evidence="8">
    <location>
        <begin position="448"/>
        <end position="473"/>
    </location>
</feature>
<feature type="transmembrane region" description="Helical" evidence="9">
    <location>
        <begin position="138"/>
        <end position="158"/>
    </location>
</feature>
<comment type="similarity">
    <text evidence="2">Belongs to the unc-93 family.</text>
</comment>
<gene>
    <name evidence="11" type="primary">LOC105908073</name>
</gene>
<evidence type="ECO:0000256" key="2">
    <source>
        <dbReference type="ARBA" id="ARBA00009172"/>
    </source>
</evidence>
<dbReference type="FunFam" id="1.20.1250.20:FF:000290">
    <property type="entry name" value="Unc-93 homolog A"/>
    <property type="match status" value="1"/>
</dbReference>
<dbReference type="InterPro" id="IPR010291">
    <property type="entry name" value="Ion_channel_UNC-93"/>
</dbReference>
<dbReference type="GO" id="GO:0016020">
    <property type="term" value="C:membrane"/>
    <property type="evidence" value="ECO:0007669"/>
    <property type="project" value="UniProtKB-SubCell"/>
</dbReference>
<reference evidence="11" key="1">
    <citation type="submission" date="2025-08" db="UniProtKB">
        <authorList>
            <consortium name="RefSeq"/>
        </authorList>
    </citation>
    <scope>IDENTIFICATION</scope>
</reference>
<dbReference type="OrthoDB" id="78663at2759"/>
<feature type="transmembrane region" description="Helical" evidence="9">
    <location>
        <begin position="325"/>
        <end position="343"/>
    </location>
</feature>
<dbReference type="PANTHER" id="PTHR19444">
    <property type="entry name" value="UNC-93 RELATED"/>
    <property type="match status" value="1"/>
</dbReference>
<dbReference type="PANTHER" id="PTHR19444:SF13">
    <property type="entry name" value="PROTEIN UNC-93 HOMOLOG A"/>
    <property type="match status" value="1"/>
</dbReference>
<keyword evidence="6" id="KW-0325">Glycoprotein</keyword>
<comment type="subcellular location">
    <subcellularLocation>
        <location evidence="1">Membrane</location>
        <topology evidence="1">Multi-pass membrane protein</topology>
    </subcellularLocation>
</comment>
<keyword evidence="10" id="KW-1185">Reference proteome</keyword>
<dbReference type="InterPro" id="IPR036259">
    <property type="entry name" value="MFS_trans_sf"/>
</dbReference>
<dbReference type="GeneID" id="105908073"/>
<dbReference type="Proteomes" id="UP000515152">
    <property type="component" value="Chromosome 6"/>
</dbReference>
<feature type="transmembrane region" description="Helical" evidence="9">
    <location>
        <begin position="260"/>
        <end position="278"/>
    </location>
</feature>
<evidence type="ECO:0000256" key="4">
    <source>
        <dbReference type="ARBA" id="ARBA00022989"/>
    </source>
</evidence>
<evidence type="ECO:0000313" key="11">
    <source>
        <dbReference type="RefSeq" id="XP_012691991.2"/>
    </source>
</evidence>
<evidence type="ECO:0000256" key="9">
    <source>
        <dbReference type="SAM" id="Phobius"/>
    </source>
</evidence>
<sequence>MIGLNMKNILVVSCGFVCLFTAYGGLQNVQSSLNAEQGMGVTSLSVIYGALVLSSMFVPPILIKNLGCKWTIVASMGCYVTYSCGNLYPGWATLIPTSAVLGAAGGPLWSAKCTYLAMTAHLQAEREGRDSSRAQDLLNQYFGIFFAMFQSSAVWGNLLSSLIFSQDTHIAEIPEEALQYCGVGLCVDDFIQSGNFTRPEQKLVYTLLGCYIGVGLLAVALVALFLDNIDRDVAKEFRGNREPFCSTFLATVTLLRDKKLLLLIPVTIYSGLQQSFLWGEYTKNYVTCALGIHFIGFTMMCFGACDSLCSYLFGKIAPYTGRIALFCLAALSNFGCIMGLLFWRPHPDHFAVFFLIPGLWGMADAVWQTQINALYGVLFPDHTEAAFANYRLWESVGFLMAFGYSSHLCLSTKVYLLLSGLAISLLTYPLLEYLVRVGPPGLVKYNKGGTQENNMGESESTSLPEGAPESSQG</sequence>
<protein>
    <recommendedName>
        <fullName evidence="7">Protein unc-93 homolog A</fullName>
    </recommendedName>
</protein>
<accession>A0A6P3W990</accession>
<feature type="transmembrane region" description="Helical" evidence="9">
    <location>
        <begin position="40"/>
        <end position="63"/>
    </location>
</feature>